<organism evidence="1 2">
    <name type="scientific">Mycena venus</name>
    <dbReference type="NCBI Taxonomy" id="2733690"/>
    <lineage>
        <taxon>Eukaryota</taxon>
        <taxon>Fungi</taxon>
        <taxon>Dikarya</taxon>
        <taxon>Basidiomycota</taxon>
        <taxon>Agaricomycotina</taxon>
        <taxon>Agaricomycetes</taxon>
        <taxon>Agaricomycetidae</taxon>
        <taxon>Agaricales</taxon>
        <taxon>Marasmiineae</taxon>
        <taxon>Mycenaceae</taxon>
        <taxon>Mycena</taxon>
    </lineage>
</organism>
<comment type="caution">
    <text evidence="1">The sequence shown here is derived from an EMBL/GenBank/DDBJ whole genome shotgun (WGS) entry which is preliminary data.</text>
</comment>
<sequence>MAHLLWVNFENQGPTISSTIRPPPLRYLSIIRAVTEVGALWLLPVLYYRASDHTRPELRSSIALGAEEQHVQTCIGAQGDLVRWTAKVWSFLSKDAPAQCESPSHCTTSRGTMAGWFCNHVAWESNNLTPLDDWDYDDIEGSLSHLICETCFDDARECHSQLLRKV</sequence>
<accession>A0A8H6XFY9</accession>
<proteinExistence type="predicted"/>
<dbReference type="AlphaFoldDB" id="A0A8H6XFY9"/>
<protein>
    <submittedName>
        <fullName evidence="1">Uncharacterized protein</fullName>
    </submittedName>
</protein>
<reference evidence="1" key="1">
    <citation type="submission" date="2020-05" db="EMBL/GenBank/DDBJ databases">
        <title>Mycena genomes resolve the evolution of fungal bioluminescence.</title>
        <authorList>
            <person name="Tsai I.J."/>
        </authorList>
    </citation>
    <scope>NUCLEOTIDE SEQUENCE</scope>
    <source>
        <strain evidence="1">CCC161011</strain>
    </source>
</reference>
<evidence type="ECO:0000313" key="1">
    <source>
        <dbReference type="EMBL" id="KAF7340352.1"/>
    </source>
</evidence>
<evidence type="ECO:0000313" key="2">
    <source>
        <dbReference type="Proteomes" id="UP000620124"/>
    </source>
</evidence>
<dbReference type="EMBL" id="JACAZI010000019">
    <property type="protein sequence ID" value="KAF7340352.1"/>
    <property type="molecule type" value="Genomic_DNA"/>
</dbReference>
<gene>
    <name evidence="1" type="ORF">MVEN_01954400</name>
</gene>
<keyword evidence="2" id="KW-1185">Reference proteome</keyword>
<dbReference type="Proteomes" id="UP000620124">
    <property type="component" value="Unassembled WGS sequence"/>
</dbReference>
<name>A0A8H6XFY9_9AGAR</name>